<gene>
    <name evidence="1" type="ORF">SGFS_042810</name>
</gene>
<accession>A0ABN5VLJ0</accession>
<dbReference type="EMBL" id="AP018448">
    <property type="protein sequence ID" value="BBC32987.1"/>
    <property type="molecule type" value="Genomic_DNA"/>
</dbReference>
<evidence type="ECO:0000313" key="1">
    <source>
        <dbReference type="EMBL" id="BBC32987.1"/>
    </source>
</evidence>
<dbReference type="RefSeq" id="WP_286252358.1">
    <property type="nucleotide sequence ID" value="NZ_AP018448.1"/>
</dbReference>
<sequence>MIGQTGTHQYCGLGDPQSFVDPVSNVAVLGPVTLRAHAAGLLEGRASPKLLGTFLHELTHHWCFLSPVGNAIAGLRMRAEHKLAQAGLDCDSESLESALRDLTISDTVVSLLRPYAEGLALFAEFDATPGKSPCISIPLKWAHHHFAYENPERPEEADRTAVGLGGLGESLFRIHRYGPPALEYGGSEASAMQAAVLESLAHARLDQRSVDKKAGLLVKPLLEDGGYLAGYLTVKNLYFLALEHCEMFSRDSDAFLSYLRSWIYSDYGLVDALLAPHGDGISAGSRILLYFTQRLRKFVSSVRELSGEFNKYDRARAVEVAEAPRFYPQQEFEQFPGLLVDEAASMRGCALLHSLMEGLQFSTHEDDAVWELCETDVARMSQRELAFVGELPGQAHAVGAGVLFTCDGVPIAVGRATEQNREEHHARKAVLQYFLSVVHEYQAFAIVGAGGETIGLIHPSGISESERKRIDNFLLDRNQLLREKAKRDALVAAARESPTRAGQQLRFFEEHLLKELAEFYFLYATLRLPEEALERVCKPLLDSGLWQLLDRDKELVEALAALGLASSAGLIDKPQLANYLGLIGWDLRELATALSPASVIFGTPLVLEPSHDDVMGTWI</sequence>
<keyword evidence="2" id="KW-1185">Reference proteome</keyword>
<evidence type="ECO:0000313" key="2">
    <source>
        <dbReference type="Proteomes" id="UP001321542"/>
    </source>
</evidence>
<reference evidence="1 2" key="1">
    <citation type="journal article" date="2010" name="ChemBioChem">
        <title>Cloning and characterization of the biosynthetic gene cluster of 16-membered macrolide antibiotic FD-891: involvement of a dual functional cytochrome P450 monooxygenase catalyzing epoxidation and hydroxylation.</title>
        <authorList>
            <person name="Kudo F."/>
            <person name="Motegi A."/>
            <person name="Mizoue K."/>
            <person name="Eguchi T."/>
        </authorList>
    </citation>
    <scope>NUCLEOTIDE SEQUENCE [LARGE SCALE GENOMIC DNA]</scope>
    <source>
        <strain evidence="1 2">A-8890</strain>
    </source>
</reference>
<reference evidence="1 2" key="2">
    <citation type="journal article" date="2023" name="ChemBioChem">
        <title>Acyltransferase Domain Exchange between Two Independent Type I Polyketide Synthases in the Same Producer Strain of Macrolide Antibiotics.</title>
        <authorList>
            <person name="Kudo F."/>
            <person name="Kishikawa K."/>
            <person name="Tsuboi K."/>
            <person name="Kido T."/>
            <person name="Usui T."/>
            <person name="Hashimoto J."/>
            <person name="Shin-Ya K."/>
            <person name="Miyanaga A."/>
            <person name="Eguchi T."/>
        </authorList>
    </citation>
    <scope>NUCLEOTIDE SEQUENCE [LARGE SCALE GENOMIC DNA]</scope>
    <source>
        <strain evidence="1 2">A-8890</strain>
    </source>
</reference>
<proteinExistence type="predicted"/>
<protein>
    <submittedName>
        <fullName evidence="1">Uncharacterized protein</fullName>
    </submittedName>
</protein>
<name>A0ABN5VLJ0_9ACTN</name>
<dbReference type="Proteomes" id="UP001321542">
    <property type="component" value="Chromosome"/>
</dbReference>
<organism evidence="1 2">
    <name type="scientific">Streptomyces graminofaciens</name>
    <dbReference type="NCBI Taxonomy" id="68212"/>
    <lineage>
        <taxon>Bacteria</taxon>
        <taxon>Bacillati</taxon>
        <taxon>Actinomycetota</taxon>
        <taxon>Actinomycetes</taxon>
        <taxon>Kitasatosporales</taxon>
        <taxon>Streptomycetaceae</taxon>
        <taxon>Streptomyces</taxon>
    </lineage>
</organism>